<dbReference type="Proteomes" id="UP000078544">
    <property type="component" value="Unassembled WGS sequence"/>
</dbReference>
<evidence type="ECO:0000313" key="7">
    <source>
        <dbReference type="Proteomes" id="UP000078544"/>
    </source>
</evidence>
<sequence length="389" mass="43809">MQNTVEQQAAKPNPITNTKTIRQHEVMATKRWLLVVFSAAIFLLVRMGDEAAASFSLFSSRDGVQTVFRGDLRSPDQIKSMGGFFPPRDSDIFRRGGGALTELELERQCSLFYHHTGATARYTKYVSTTSNPRFAEQSAEFFHKTRQEQGAFGYIYRISADPKMVDVVRSLGEEHMHPEYVRQAEHAVVGGIPFRQIEGWYKIRDMGGPEIKRLRSGERLDALFHENPDFDTRYLAMRGSGAQPQLAGFGERNSLGQRARERAPWRRFRDGRVRDRLEEFRRRVVAPDVAAAQTDFVVDEMPVFVTTDALGARDLIGALDLEELEEGITVEFLPENTNGQQTPLVSQPTAAEVAEATQIEAVLDSRTSQNQSSHVSVLGEVMPWLSIVK</sequence>
<dbReference type="AlphaFoldDB" id="A0A166PGM9"/>
<keyword evidence="3" id="KW-0843">Virulence</keyword>
<keyword evidence="2" id="KW-0732">Signal</keyword>
<keyword evidence="5" id="KW-1133">Transmembrane helix</keyword>
<evidence type="ECO:0000256" key="5">
    <source>
        <dbReference type="SAM" id="Phobius"/>
    </source>
</evidence>
<comment type="caution">
    <text evidence="6">The sequence shown here is derived from an EMBL/GenBank/DDBJ whole genome shotgun (WGS) entry which is preliminary data.</text>
</comment>
<keyword evidence="7" id="KW-1185">Reference proteome</keyword>
<keyword evidence="1" id="KW-0800">Toxin</keyword>
<reference evidence="6 7" key="1">
    <citation type="journal article" date="2016" name="Genome Biol. Evol.">
        <title>Divergent and convergent evolution of fungal pathogenicity.</title>
        <authorList>
            <person name="Shang Y."/>
            <person name="Xiao G."/>
            <person name="Zheng P."/>
            <person name="Cen K."/>
            <person name="Zhan S."/>
            <person name="Wang C."/>
        </authorList>
    </citation>
    <scope>NUCLEOTIDE SEQUENCE [LARGE SCALE GENOMIC DNA]</scope>
    <source>
        <strain evidence="6 7">RCEF 2490</strain>
    </source>
</reference>
<evidence type="ECO:0000256" key="1">
    <source>
        <dbReference type="ARBA" id="ARBA00022656"/>
    </source>
</evidence>
<keyword evidence="5" id="KW-0472">Membrane</keyword>
<accession>A0A166PGM9</accession>
<evidence type="ECO:0000313" key="6">
    <source>
        <dbReference type="EMBL" id="KZZ96620.1"/>
    </source>
</evidence>
<dbReference type="GO" id="GO:0090729">
    <property type="term" value="F:toxin activity"/>
    <property type="evidence" value="ECO:0007669"/>
    <property type="project" value="UniProtKB-KW"/>
</dbReference>
<evidence type="ECO:0000256" key="3">
    <source>
        <dbReference type="ARBA" id="ARBA00023026"/>
    </source>
</evidence>
<dbReference type="EMBL" id="AZGY01000007">
    <property type="protein sequence ID" value="KZZ96620.1"/>
    <property type="molecule type" value="Genomic_DNA"/>
</dbReference>
<dbReference type="Gene3D" id="3.90.210.10">
    <property type="entry name" value="Heat-Labile Enterotoxin, subunit A"/>
    <property type="match status" value="1"/>
</dbReference>
<organism evidence="6 7">
    <name type="scientific">Moelleriella libera RCEF 2490</name>
    <dbReference type="NCBI Taxonomy" id="1081109"/>
    <lineage>
        <taxon>Eukaryota</taxon>
        <taxon>Fungi</taxon>
        <taxon>Dikarya</taxon>
        <taxon>Ascomycota</taxon>
        <taxon>Pezizomycotina</taxon>
        <taxon>Sordariomycetes</taxon>
        <taxon>Hypocreomycetidae</taxon>
        <taxon>Hypocreales</taxon>
        <taxon>Clavicipitaceae</taxon>
        <taxon>Moelleriella</taxon>
    </lineage>
</organism>
<gene>
    <name evidence="6" type="ORF">AAL_03849</name>
</gene>
<feature type="transmembrane region" description="Helical" evidence="5">
    <location>
        <begin position="32"/>
        <end position="48"/>
    </location>
</feature>
<proteinExistence type="predicted"/>
<protein>
    <submittedName>
        <fullName evidence="6">Heat-labile enterotoxin IIB, A chain</fullName>
    </submittedName>
</protein>
<evidence type="ECO:0000256" key="4">
    <source>
        <dbReference type="ARBA" id="ARBA00023157"/>
    </source>
</evidence>
<dbReference type="OrthoDB" id="4937746at2759"/>
<dbReference type="SUPFAM" id="SSF56399">
    <property type="entry name" value="ADP-ribosylation"/>
    <property type="match status" value="1"/>
</dbReference>
<keyword evidence="5" id="KW-0812">Transmembrane</keyword>
<dbReference type="InterPro" id="IPR001144">
    <property type="entry name" value="Enterotoxin_A"/>
</dbReference>
<keyword evidence="4" id="KW-1015">Disulfide bond</keyword>
<dbReference type="Pfam" id="PF01375">
    <property type="entry name" value="Enterotoxin_a"/>
    <property type="match status" value="1"/>
</dbReference>
<evidence type="ECO:0000256" key="2">
    <source>
        <dbReference type="ARBA" id="ARBA00022729"/>
    </source>
</evidence>
<name>A0A166PGM9_9HYPO</name>